<evidence type="ECO:0000256" key="1">
    <source>
        <dbReference type="ARBA" id="ARBA00007261"/>
    </source>
</evidence>
<keyword evidence="4" id="KW-0378">Hydrolase</keyword>
<dbReference type="Pfam" id="PF00675">
    <property type="entry name" value="Peptidase_M16"/>
    <property type="match status" value="1"/>
</dbReference>
<keyword evidence="3" id="KW-0479">Metal-binding</keyword>
<name>C6HFA0_AJECH</name>
<evidence type="ECO:0000313" key="8">
    <source>
        <dbReference type="EMBL" id="EER40977.1"/>
    </source>
</evidence>
<dbReference type="GO" id="GO:0046872">
    <property type="term" value="F:metal ion binding"/>
    <property type="evidence" value="ECO:0007669"/>
    <property type="project" value="UniProtKB-KW"/>
</dbReference>
<evidence type="ECO:0000256" key="6">
    <source>
        <dbReference type="ARBA" id="ARBA00023049"/>
    </source>
</evidence>
<dbReference type="Proteomes" id="UP000002624">
    <property type="component" value="Unassembled WGS sequence"/>
</dbReference>
<dbReference type="VEuPathDB" id="FungiDB:HCDG_04623"/>
<dbReference type="HOGENOM" id="CLU_1342923_0_0_1"/>
<evidence type="ECO:0000256" key="2">
    <source>
        <dbReference type="ARBA" id="ARBA00022670"/>
    </source>
</evidence>
<dbReference type="EMBL" id="GG692424">
    <property type="protein sequence ID" value="EER40977.1"/>
    <property type="molecule type" value="Genomic_DNA"/>
</dbReference>
<dbReference type="Gene3D" id="3.30.830.10">
    <property type="entry name" value="Metalloenzyme, LuxS/M16 peptidase-like"/>
    <property type="match status" value="1"/>
</dbReference>
<dbReference type="MEROPS" id="M16.008"/>
<dbReference type="GO" id="GO:0005739">
    <property type="term" value="C:mitochondrion"/>
    <property type="evidence" value="ECO:0007669"/>
    <property type="project" value="TreeGrafter"/>
</dbReference>
<keyword evidence="6" id="KW-0482">Metalloprotease</keyword>
<dbReference type="GO" id="GO:0005829">
    <property type="term" value="C:cytosol"/>
    <property type="evidence" value="ECO:0007669"/>
    <property type="project" value="TreeGrafter"/>
</dbReference>
<evidence type="ECO:0000259" key="7">
    <source>
        <dbReference type="Pfam" id="PF00675"/>
    </source>
</evidence>
<organism evidence="8 9">
    <name type="scientific">Ajellomyces capsulatus (strain H143)</name>
    <name type="common">Darling's disease fungus</name>
    <name type="synonym">Histoplasma capsulatum</name>
    <dbReference type="NCBI Taxonomy" id="544712"/>
    <lineage>
        <taxon>Eukaryota</taxon>
        <taxon>Fungi</taxon>
        <taxon>Dikarya</taxon>
        <taxon>Ascomycota</taxon>
        <taxon>Pezizomycotina</taxon>
        <taxon>Eurotiomycetes</taxon>
        <taxon>Eurotiomycetidae</taxon>
        <taxon>Onygenales</taxon>
        <taxon>Ajellomycetaceae</taxon>
        <taxon>Histoplasma</taxon>
    </lineage>
</organism>
<dbReference type="AlphaFoldDB" id="C6HFA0"/>
<sequence length="204" mass="22395">MGNKLYASPSHILTPIEAALGHCPGTKGEIVRLHACSLSHHGLAEYTPLSILGIAVVAKTSPSLTLIRVRFGSVKFYGRRFAVIGRHLSTSTTLPAQQPLHHHQQQQQQIHPLFPKPQHTMAIVERLTEDLEKPSVDDRSYRVIRLPNKLEALLVHDPDTDKASASVNVNVGNFSDDDDLPGIAHAVEHALFMGTKKKMPTTST</sequence>
<dbReference type="PANTHER" id="PTHR43690:SF18">
    <property type="entry name" value="INSULIN-DEGRADING ENZYME-RELATED"/>
    <property type="match status" value="1"/>
</dbReference>
<comment type="similarity">
    <text evidence="1">Belongs to the peptidase M16 family.</text>
</comment>
<evidence type="ECO:0000256" key="3">
    <source>
        <dbReference type="ARBA" id="ARBA00022723"/>
    </source>
</evidence>
<accession>C6HFA0</accession>
<dbReference type="InterPro" id="IPR011249">
    <property type="entry name" value="Metalloenz_LuxS/M16"/>
</dbReference>
<reference evidence="9" key="1">
    <citation type="submission" date="2009-05" db="EMBL/GenBank/DDBJ databases">
        <title>The genome sequence of Ajellomyces capsulatus strain H143.</title>
        <authorList>
            <person name="Champion M."/>
            <person name="Cuomo C.A."/>
            <person name="Ma L.-J."/>
            <person name="Henn M.R."/>
            <person name="Sil A."/>
            <person name="Goldman B."/>
            <person name="Young S.K."/>
            <person name="Kodira C.D."/>
            <person name="Zeng Q."/>
            <person name="Koehrsen M."/>
            <person name="Alvarado L."/>
            <person name="Berlin A.M."/>
            <person name="Borenstein D."/>
            <person name="Chen Z."/>
            <person name="Engels R."/>
            <person name="Freedman E."/>
            <person name="Gellesch M."/>
            <person name="Goldberg J."/>
            <person name="Griggs A."/>
            <person name="Gujja S."/>
            <person name="Heiman D.I."/>
            <person name="Hepburn T.A."/>
            <person name="Howarth C."/>
            <person name="Jen D."/>
            <person name="Larson L."/>
            <person name="Lewis B."/>
            <person name="Mehta T."/>
            <person name="Park D."/>
            <person name="Pearson M."/>
            <person name="Roberts A."/>
            <person name="Saif S."/>
            <person name="Shea T.D."/>
            <person name="Shenoy N."/>
            <person name="Sisk P."/>
            <person name="Stolte C."/>
            <person name="Sykes S."/>
            <person name="Walk T."/>
            <person name="White J."/>
            <person name="Yandava C."/>
            <person name="Klein B."/>
            <person name="McEwen J.G."/>
            <person name="Puccia R."/>
            <person name="Goldman G.H."/>
            <person name="Felipe M.S."/>
            <person name="Nino-Vega G."/>
            <person name="San-Blas G."/>
            <person name="Taylor J.W."/>
            <person name="Mendoza L."/>
            <person name="Galagan J.E."/>
            <person name="Nusbaum C."/>
            <person name="Birren B.W."/>
        </authorList>
    </citation>
    <scope>NUCLEOTIDE SEQUENCE [LARGE SCALE GENOMIC DNA]</scope>
    <source>
        <strain evidence="9">H143</strain>
    </source>
</reference>
<feature type="domain" description="Peptidase M16 N-terminal" evidence="7">
    <location>
        <begin position="153"/>
        <end position="198"/>
    </location>
</feature>
<dbReference type="GO" id="GO:0004222">
    <property type="term" value="F:metalloendopeptidase activity"/>
    <property type="evidence" value="ECO:0007669"/>
    <property type="project" value="TreeGrafter"/>
</dbReference>
<evidence type="ECO:0000256" key="4">
    <source>
        <dbReference type="ARBA" id="ARBA00022801"/>
    </source>
</evidence>
<dbReference type="PANTHER" id="PTHR43690">
    <property type="entry name" value="NARDILYSIN"/>
    <property type="match status" value="1"/>
</dbReference>
<dbReference type="SUPFAM" id="SSF63411">
    <property type="entry name" value="LuxS/MPP-like metallohydrolase"/>
    <property type="match status" value="1"/>
</dbReference>
<proteinExistence type="inferred from homology"/>
<evidence type="ECO:0000256" key="5">
    <source>
        <dbReference type="ARBA" id="ARBA00022833"/>
    </source>
</evidence>
<gene>
    <name evidence="8" type="ORF">HCDG_04623</name>
</gene>
<dbReference type="GO" id="GO:0043171">
    <property type="term" value="P:peptide catabolic process"/>
    <property type="evidence" value="ECO:0007669"/>
    <property type="project" value="TreeGrafter"/>
</dbReference>
<evidence type="ECO:0000313" key="9">
    <source>
        <dbReference type="Proteomes" id="UP000002624"/>
    </source>
</evidence>
<keyword evidence="2" id="KW-0645">Protease</keyword>
<dbReference type="STRING" id="544712.C6HFA0"/>
<dbReference type="InterPro" id="IPR011765">
    <property type="entry name" value="Pept_M16_N"/>
</dbReference>
<dbReference type="GO" id="GO:0051603">
    <property type="term" value="P:proteolysis involved in protein catabolic process"/>
    <property type="evidence" value="ECO:0007669"/>
    <property type="project" value="TreeGrafter"/>
</dbReference>
<dbReference type="InterPro" id="IPR050626">
    <property type="entry name" value="Peptidase_M16"/>
</dbReference>
<protein>
    <recommendedName>
        <fullName evidence="7">Peptidase M16 N-terminal domain-containing protein</fullName>
    </recommendedName>
</protein>
<keyword evidence="5" id="KW-0862">Zinc</keyword>